<feature type="compositionally biased region" description="Basic and acidic residues" evidence="2">
    <location>
        <begin position="222"/>
        <end position="232"/>
    </location>
</feature>
<evidence type="ECO:0000313" key="3">
    <source>
        <dbReference type="EMBL" id="EEH58944.1"/>
    </source>
</evidence>
<proteinExistence type="predicted"/>
<accession>C1MLY1</accession>
<organism evidence="4">
    <name type="scientific">Micromonas pusilla (strain CCMP1545)</name>
    <name type="common">Picoplanktonic green alga</name>
    <dbReference type="NCBI Taxonomy" id="564608"/>
    <lineage>
        <taxon>Eukaryota</taxon>
        <taxon>Viridiplantae</taxon>
        <taxon>Chlorophyta</taxon>
        <taxon>Mamiellophyceae</taxon>
        <taxon>Mamiellales</taxon>
        <taxon>Mamiellaceae</taxon>
        <taxon>Micromonas</taxon>
    </lineage>
</organism>
<dbReference type="AlphaFoldDB" id="C1MLY1"/>
<evidence type="ECO:0000313" key="4">
    <source>
        <dbReference type="Proteomes" id="UP000001876"/>
    </source>
</evidence>
<evidence type="ECO:0000256" key="2">
    <source>
        <dbReference type="SAM" id="MobiDB-lite"/>
    </source>
</evidence>
<sequence length="382" mass="41094">MDANTQSFEEVACSLEPLTQGTDAAFHEHGGPSSFEHLAELEIDPFGEPPEEILRQIRAQMDRAPSVAMTSPPRALESTPHKVLIAAHVGSDVHRASPANAGERERRAANAFTSTPRSPCTPATIARASSQPPADITPRGAEAAEVMGAMRHNPRPMRSTRMRPPAATASTATDENEAPSPRAVPKRGPDAAPPPSTRPASNVPDVIRGPRTKTKRTALATVKREGDNDAVKKSPIAVPTVPPKKRAQMTKTTKTTTPPPATKAVAAPKKPVAAPKKPVAAPKKPVAAPKKPAAPSSEKKKQYSNAVSDAELERLKTENPVKYNRIMANRKSAAAHKERMKRALEDTTKAYDDLNAKYEKAIAELTRLKEEAVRASKKQKTR</sequence>
<dbReference type="Proteomes" id="UP000001876">
    <property type="component" value="Unassembled WGS sequence"/>
</dbReference>
<feature type="compositionally biased region" description="Low complexity" evidence="2">
    <location>
        <begin position="250"/>
        <end position="295"/>
    </location>
</feature>
<feature type="region of interest" description="Disordered" evidence="2">
    <location>
        <begin position="96"/>
        <end position="312"/>
    </location>
</feature>
<evidence type="ECO:0000256" key="1">
    <source>
        <dbReference type="SAM" id="Coils"/>
    </source>
</evidence>
<gene>
    <name evidence="3" type="ORF">MICPUCDRAFT_38763</name>
</gene>
<dbReference type="GeneID" id="9682282"/>
<keyword evidence="4" id="KW-1185">Reference proteome</keyword>
<keyword evidence="1" id="KW-0175">Coiled coil</keyword>
<reference evidence="3 4" key="1">
    <citation type="journal article" date="2009" name="Science">
        <title>Green evolution and dynamic adaptations revealed by genomes of the marine picoeukaryotes Micromonas.</title>
        <authorList>
            <person name="Worden A.Z."/>
            <person name="Lee J.H."/>
            <person name="Mock T."/>
            <person name="Rouze P."/>
            <person name="Simmons M.P."/>
            <person name="Aerts A.L."/>
            <person name="Allen A.E."/>
            <person name="Cuvelier M.L."/>
            <person name="Derelle E."/>
            <person name="Everett M.V."/>
            <person name="Foulon E."/>
            <person name="Grimwood J."/>
            <person name="Gundlach H."/>
            <person name="Henrissat B."/>
            <person name="Napoli C."/>
            <person name="McDonald S.M."/>
            <person name="Parker M.S."/>
            <person name="Rombauts S."/>
            <person name="Salamov A."/>
            <person name="Von Dassow P."/>
            <person name="Badger J.H."/>
            <person name="Coutinho P.M."/>
            <person name="Demir E."/>
            <person name="Dubchak I."/>
            <person name="Gentemann C."/>
            <person name="Eikrem W."/>
            <person name="Gready J.E."/>
            <person name="John U."/>
            <person name="Lanier W."/>
            <person name="Lindquist E.A."/>
            <person name="Lucas S."/>
            <person name="Mayer K.F."/>
            <person name="Moreau H."/>
            <person name="Not F."/>
            <person name="Otillar R."/>
            <person name="Panaud O."/>
            <person name="Pangilinan J."/>
            <person name="Paulsen I."/>
            <person name="Piegu B."/>
            <person name="Poliakov A."/>
            <person name="Robbens S."/>
            <person name="Schmutz J."/>
            <person name="Toulza E."/>
            <person name="Wyss T."/>
            <person name="Zelensky A."/>
            <person name="Zhou K."/>
            <person name="Armbrust E.V."/>
            <person name="Bhattacharya D."/>
            <person name="Goodenough U.W."/>
            <person name="Van de Peer Y."/>
            <person name="Grigoriev I.V."/>
        </authorList>
    </citation>
    <scope>NUCLEOTIDE SEQUENCE [LARGE SCALE GENOMIC DNA]</scope>
    <source>
        <strain evidence="3 4">CCMP1545</strain>
    </source>
</reference>
<feature type="coiled-coil region" evidence="1">
    <location>
        <begin position="337"/>
        <end position="378"/>
    </location>
</feature>
<dbReference type="RefSeq" id="XP_003057299.1">
    <property type="nucleotide sequence ID" value="XM_003057253.1"/>
</dbReference>
<dbReference type="EMBL" id="GG663737">
    <property type="protein sequence ID" value="EEH58944.1"/>
    <property type="molecule type" value="Genomic_DNA"/>
</dbReference>
<name>C1MLY1_MICPC</name>
<feature type="compositionally biased region" description="Basic residues" evidence="2">
    <location>
        <begin position="152"/>
        <end position="161"/>
    </location>
</feature>
<protein>
    <submittedName>
        <fullName evidence="3">Predicted protein</fullName>
    </submittedName>
</protein>
<dbReference type="KEGG" id="mpp:MICPUCDRAFT_38763"/>